<evidence type="ECO:0000313" key="6">
    <source>
        <dbReference type="Proteomes" id="UP001595377"/>
    </source>
</evidence>
<dbReference type="Proteomes" id="UP001595377">
    <property type="component" value="Unassembled WGS sequence"/>
</dbReference>
<dbReference type="Gene3D" id="1.10.10.60">
    <property type="entry name" value="Homeodomain-like"/>
    <property type="match status" value="1"/>
</dbReference>
<gene>
    <name evidence="5" type="ORF">ACFOHH_21245</name>
</gene>
<evidence type="ECO:0000259" key="4">
    <source>
        <dbReference type="PROSITE" id="PS01124"/>
    </source>
</evidence>
<keyword evidence="2" id="KW-0238">DNA-binding</keyword>
<dbReference type="InterPro" id="IPR018062">
    <property type="entry name" value="HTH_AraC-typ_CS"/>
</dbReference>
<dbReference type="PANTHER" id="PTHR46796">
    <property type="entry name" value="HTH-TYPE TRANSCRIPTIONAL ACTIVATOR RHAS-RELATED"/>
    <property type="match status" value="1"/>
</dbReference>
<feature type="domain" description="HTH araC/xylS-type" evidence="4">
    <location>
        <begin position="200"/>
        <end position="298"/>
    </location>
</feature>
<organism evidence="5 6">
    <name type="scientific">Shinella pollutisoli</name>
    <dbReference type="NCBI Taxonomy" id="2250594"/>
    <lineage>
        <taxon>Bacteria</taxon>
        <taxon>Pseudomonadati</taxon>
        <taxon>Pseudomonadota</taxon>
        <taxon>Alphaproteobacteria</taxon>
        <taxon>Hyphomicrobiales</taxon>
        <taxon>Rhizobiaceae</taxon>
        <taxon>Shinella</taxon>
    </lineage>
</organism>
<keyword evidence="1" id="KW-0805">Transcription regulation</keyword>
<protein>
    <submittedName>
        <fullName evidence="5">Helix-turn-helix domain-containing protein</fullName>
    </submittedName>
</protein>
<accession>A0ABV7DMK0</accession>
<keyword evidence="3" id="KW-0804">Transcription</keyword>
<comment type="caution">
    <text evidence="5">The sequence shown here is derived from an EMBL/GenBank/DDBJ whole genome shotgun (WGS) entry which is preliminary data.</text>
</comment>
<dbReference type="InterPro" id="IPR020449">
    <property type="entry name" value="Tscrpt_reg_AraC-type_HTH"/>
</dbReference>
<dbReference type="Pfam" id="PF12833">
    <property type="entry name" value="HTH_18"/>
    <property type="match status" value="1"/>
</dbReference>
<dbReference type="SMART" id="SM00342">
    <property type="entry name" value="HTH_ARAC"/>
    <property type="match status" value="1"/>
</dbReference>
<evidence type="ECO:0000256" key="1">
    <source>
        <dbReference type="ARBA" id="ARBA00023015"/>
    </source>
</evidence>
<evidence type="ECO:0000256" key="3">
    <source>
        <dbReference type="ARBA" id="ARBA00023163"/>
    </source>
</evidence>
<dbReference type="InterPro" id="IPR009057">
    <property type="entry name" value="Homeodomain-like_sf"/>
</dbReference>
<keyword evidence="6" id="KW-1185">Reference proteome</keyword>
<dbReference type="PROSITE" id="PS01124">
    <property type="entry name" value="HTH_ARAC_FAMILY_2"/>
    <property type="match status" value="1"/>
</dbReference>
<dbReference type="InterPro" id="IPR018060">
    <property type="entry name" value="HTH_AraC"/>
</dbReference>
<dbReference type="PRINTS" id="PR00032">
    <property type="entry name" value="HTHARAC"/>
</dbReference>
<proteinExistence type="predicted"/>
<dbReference type="EMBL" id="JBHRSP010000038">
    <property type="protein sequence ID" value="MFC3075650.1"/>
    <property type="molecule type" value="Genomic_DNA"/>
</dbReference>
<dbReference type="SUPFAM" id="SSF46689">
    <property type="entry name" value="Homeodomain-like"/>
    <property type="match status" value="2"/>
</dbReference>
<dbReference type="InterPro" id="IPR050204">
    <property type="entry name" value="AraC_XylS_family_regulators"/>
</dbReference>
<sequence>MRRRLEEEIRFLPRMQSDAHGFTVVEELRWRRWGGVVVDAWHVDCSADAHGTYLSPDPRLFAILDMTGGGVFELSDPAGGMPVRHERALSMAYIPAGVTVCSRARGIRTLRHLDIHLPESALIRRFGKALDPDRLSAPRLFFEDARLAAIVSLLAEECAGEEPYDDRYGEGLVDALLTALFSVRPEKQKPRPSLSRGQLALSLDYIDAHCFETIRLHDLAAQLGLSETYFSHAFKASTGIPPSRWQMEARIRKIKELLCRESATLAEIAVSTGFSDQAHLTRTFKRLVGLTPSQWRRNGAG</sequence>
<name>A0ABV7DMK0_9HYPH</name>
<evidence type="ECO:0000256" key="2">
    <source>
        <dbReference type="ARBA" id="ARBA00023125"/>
    </source>
</evidence>
<reference evidence="6" key="1">
    <citation type="journal article" date="2019" name="Int. J. Syst. Evol. Microbiol.">
        <title>The Global Catalogue of Microorganisms (GCM) 10K type strain sequencing project: providing services to taxonomists for standard genome sequencing and annotation.</title>
        <authorList>
            <consortium name="The Broad Institute Genomics Platform"/>
            <consortium name="The Broad Institute Genome Sequencing Center for Infectious Disease"/>
            <person name="Wu L."/>
            <person name="Ma J."/>
        </authorList>
    </citation>
    <scope>NUCLEOTIDE SEQUENCE [LARGE SCALE GENOMIC DNA]</scope>
    <source>
        <strain evidence="6">KCTC 52677</strain>
    </source>
</reference>
<dbReference type="RefSeq" id="WP_257318107.1">
    <property type="nucleotide sequence ID" value="NZ_JANFDG010000040.1"/>
</dbReference>
<evidence type="ECO:0000313" key="5">
    <source>
        <dbReference type="EMBL" id="MFC3075650.1"/>
    </source>
</evidence>
<dbReference type="PANTHER" id="PTHR46796:SF14">
    <property type="entry name" value="TRANSCRIPTIONAL REGULATORY PROTEIN"/>
    <property type="match status" value="1"/>
</dbReference>
<dbReference type="PROSITE" id="PS00041">
    <property type="entry name" value="HTH_ARAC_FAMILY_1"/>
    <property type="match status" value="1"/>
</dbReference>